<proteinExistence type="inferred from homology"/>
<evidence type="ECO:0000256" key="6">
    <source>
        <dbReference type="RuleBase" id="RU000487"/>
    </source>
</evidence>
<comment type="caution">
    <text evidence="7">The sequence shown here is derived from an EMBL/GenBank/DDBJ whole genome shotgun (WGS) entry which is preliminary data.</text>
</comment>
<dbReference type="InterPro" id="IPR004000">
    <property type="entry name" value="Actin"/>
</dbReference>
<comment type="similarity">
    <text evidence="6">Belongs to the actin family.</text>
</comment>
<protein>
    <submittedName>
        <fullName evidence="7">Uncharacterized protein</fullName>
    </submittedName>
</protein>
<organism evidence="7 8">
    <name type="scientific">Dictyostelium firmibasis</name>
    <dbReference type="NCBI Taxonomy" id="79012"/>
    <lineage>
        <taxon>Eukaryota</taxon>
        <taxon>Amoebozoa</taxon>
        <taxon>Evosea</taxon>
        <taxon>Eumycetozoa</taxon>
        <taxon>Dictyostelia</taxon>
        <taxon>Dictyosteliales</taxon>
        <taxon>Dictyosteliaceae</taxon>
        <taxon>Dictyostelium</taxon>
    </lineage>
</organism>
<evidence type="ECO:0000313" key="8">
    <source>
        <dbReference type="Proteomes" id="UP001344447"/>
    </source>
</evidence>
<keyword evidence="8" id="KW-1185">Reference proteome</keyword>
<dbReference type="EMBL" id="JAVFKY010000005">
    <property type="protein sequence ID" value="KAK5575975.1"/>
    <property type="molecule type" value="Genomic_DNA"/>
</dbReference>
<evidence type="ECO:0000256" key="4">
    <source>
        <dbReference type="ARBA" id="ARBA00022840"/>
    </source>
</evidence>
<dbReference type="GO" id="GO:0005524">
    <property type="term" value="F:ATP binding"/>
    <property type="evidence" value="ECO:0007669"/>
    <property type="project" value="UniProtKB-KW"/>
</dbReference>
<dbReference type="Gene3D" id="3.30.420.40">
    <property type="match status" value="2"/>
</dbReference>
<dbReference type="PANTHER" id="PTHR11937">
    <property type="entry name" value="ACTIN"/>
    <property type="match status" value="1"/>
</dbReference>
<evidence type="ECO:0000256" key="2">
    <source>
        <dbReference type="ARBA" id="ARBA00022490"/>
    </source>
</evidence>
<keyword evidence="5" id="KW-0206">Cytoskeleton</keyword>
<dbReference type="FunFam" id="3.30.420.40:FF:000148">
    <property type="entry name" value="Actin, alpha skeletal muscle"/>
    <property type="match status" value="1"/>
</dbReference>
<gene>
    <name evidence="7" type="ORF">RB653_007111</name>
</gene>
<evidence type="ECO:0000256" key="1">
    <source>
        <dbReference type="ARBA" id="ARBA00004245"/>
    </source>
</evidence>
<keyword evidence="2" id="KW-0963">Cytoplasm</keyword>
<keyword evidence="4" id="KW-0067">ATP-binding</keyword>
<dbReference type="GO" id="GO:0005856">
    <property type="term" value="C:cytoskeleton"/>
    <property type="evidence" value="ECO:0007669"/>
    <property type="project" value="UniProtKB-SubCell"/>
</dbReference>
<dbReference type="Proteomes" id="UP001344447">
    <property type="component" value="Unassembled WGS sequence"/>
</dbReference>
<name>A0AAN7YX84_9MYCE</name>
<evidence type="ECO:0000256" key="3">
    <source>
        <dbReference type="ARBA" id="ARBA00022741"/>
    </source>
</evidence>
<dbReference type="Pfam" id="PF00022">
    <property type="entry name" value="Actin"/>
    <property type="match status" value="1"/>
</dbReference>
<keyword evidence="3" id="KW-0547">Nucleotide-binding</keyword>
<dbReference type="SMART" id="SM00268">
    <property type="entry name" value="ACTIN"/>
    <property type="match status" value="1"/>
</dbReference>
<dbReference type="Gene3D" id="3.90.640.10">
    <property type="entry name" value="Actin, Chain A, domain 4"/>
    <property type="match status" value="1"/>
</dbReference>
<evidence type="ECO:0000313" key="7">
    <source>
        <dbReference type="EMBL" id="KAK5575975.1"/>
    </source>
</evidence>
<sequence>MTDINQEEIQPSIIIDSGSGNTRIGFSNEELPREEFPTIVGRTKYYGVIYGVPTKKVIFAGHEVRTQKSNISIKHPIERGLITNWDDMEKLWNYSFHQLLNISCDEHSILITDSPFNSKENREKTTQIMFETFNTRSLNITNRASLSLIASGKESGIISHCGYGESYSIPIYQSKIISNSISRLPLGGSDLSNHLMESLKKRNYQFNTISESLIVNDIKEKLSYISLNFHKDISKQKTSNSMEQLIFAHSTNDSKQYELPDGRVISLNNNELFQSTEPIFQPSLVGCESIGIHEHIYNSFLKCNLEIRSQLLNNIVLSGGSTLIKGFSERLSKELLDLSPTSSKFNIIENPQRKNLSWVGGSIVSTLSTFRQQWITPQEYDEFGPQIVNTKLNFFINSL</sequence>
<reference evidence="7 8" key="1">
    <citation type="submission" date="2023-11" db="EMBL/GenBank/DDBJ databases">
        <title>Dfirmibasis_genome.</title>
        <authorList>
            <person name="Edelbroek B."/>
            <person name="Kjellin J."/>
            <person name="Jerlstrom-Hultqvist J."/>
            <person name="Soderbom F."/>
        </authorList>
    </citation>
    <scope>NUCLEOTIDE SEQUENCE [LARGE SCALE GENOMIC DNA]</scope>
    <source>
        <strain evidence="7 8">TNS-C-14</strain>
    </source>
</reference>
<dbReference type="SUPFAM" id="SSF53067">
    <property type="entry name" value="Actin-like ATPase domain"/>
    <property type="match status" value="2"/>
</dbReference>
<dbReference type="AlphaFoldDB" id="A0AAN7YX84"/>
<comment type="subcellular location">
    <subcellularLocation>
        <location evidence="1">Cytoplasm</location>
        <location evidence="1">Cytoskeleton</location>
    </subcellularLocation>
</comment>
<evidence type="ECO:0000256" key="5">
    <source>
        <dbReference type="ARBA" id="ARBA00023212"/>
    </source>
</evidence>
<dbReference type="PRINTS" id="PR00190">
    <property type="entry name" value="ACTIN"/>
</dbReference>
<accession>A0AAN7YX84</accession>
<dbReference type="InterPro" id="IPR043129">
    <property type="entry name" value="ATPase_NBD"/>
</dbReference>